<dbReference type="PANTHER" id="PTHR30204:SF90">
    <property type="entry name" value="HTH-TYPE TRANSCRIPTIONAL ACTIVATOR MTA"/>
    <property type="match status" value="1"/>
</dbReference>
<evidence type="ECO:0000256" key="3">
    <source>
        <dbReference type="ARBA" id="ARBA00023159"/>
    </source>
</evidence>
<keyword evidence="1" id="KW-0805">Transcription regulation</keyword>
<evidence type="ECO:0000256" key="1">
    <source>
        <dbReference type="ARBA" id="ARBA00023015"/>
    </source>
</evidence>
<keyword evidence="2" id="KW-0238">DNA-binding</keyword>
<evidence type="ECO:0000313" key="6">
    <source>
        <dbReference type="EMBL" id="MFC0274403.1"/>
    </source>
</evidence>
<dbReference type="Pfam" id="PF13411">
    <property type="entry name" value="MerR_1"/>
    <property type="match status" value="1"/>
</dbReference>
<dbReference type="SUPFAM" id="SSF89082">
    <property type="entry name" value="Antibiotic binding domain of TipA-like multidrug resistance regulators"/>
    <property type="match status" value="1"/>
</dbReference>
<keyword evidence="7" id="KW-1185">Reference proteome</keyword>
<reference evidence="6 7" key="1">
    <citation type="submission" date="2024-09" db="EMBL/GenBank/DDBJ databases">
        <authorList>
            <person name="Sun Q."/>
            <person name="Mori K."/>
        </authorList>
    </citation>
    <scope>NUCLEOTIDE SEQUENCE [LARGE SCALE GENOMIC DNA]</scope>
    <source>
        <strain evidence="6 7">CCM 7228</strain>
    </source>
</reference>
<dbReference type="Proteomes" id="UP001589854">
    <property type="component" value="Unassembled WGS sequence"/>
</dbReference>
<gene>
    <name evidence="6" type="ORF">ACFFIX_23950</name>
</gene>
<keyword evidence="4" id="KW-0804">Transcription</keyword>
<dbReference type="RefSeq" id="WP_378938614.1">
    <property type="nucleotide sequence ID" value="NZ_JBHLVO010000035.1"/>
</dbReference>
<proteinExistence type="predicted"/>
<dbReference type="SMART" id="SM00422">
    <property type="entry name" value="HTH_MERR"/>
    <property type="match status" value="1"/>
</dbReference>
<protein>
    <submittedName>
        <fullName evidence="6">MerR family transcriptional regulator</fullName>
    </submittedName>
</protein>
<accession>A0ABV6GL31</accession>
<dbReference type="SUPFAM" id="SSF46955">
    <property type="entry name" value="Putative DNA-binding domain"/>
    <property type="match status" value="1"/>
</dbReference>
<dbReference type="InterPro" id="IPR009061">
    <property type="entry name" value="DNA-bd_dom_put_sf"/>
</dbReference>
<comment type="caution">
    <text evidence="6">The sequence shown here is derived from an EMBL/GenBank/DDBJ whole genome shotgun (WGS) entry which is preliminary data.</text>
</comment>
<dbReference type="CDD" id="cd01106">
    <property type="entry name" value="HTH_TipAL-Mta"/>
    <property type="match status" value="1"/>
</dbReference>
<dbReference type="InterPro" id="IPR036244">
    <property type="entry name" value="TipA-like_antibiotic-bd"/>
</dbReference>
<name>A0ABV6GL31_9BACI</name>
<dbReference type="Pfam" id="PF07739">
    <property type="entry name" value="TipAS"/>
    <property type="match status" value="1"/>
</dbReference>
<organism evidence="6 7">
    <name type="scientific">Metabacillus herbersteinensis</name>
    <dbReference type="NCBI Taxonomy" id="283816"/>
    <lineage>
        <taxon>Bacteria</taxon>
        <taxon>Bacillati</taxon>
        <taxon>Bacillota</taxon>
        <taxon>Bacilli</taxon>
        <taxon>Bacillales</taxon>
        <taxon>Bacillaceae</taxon>
        <taxon>Metabacillus</taxon>
    </lineage>
</organism>
<evidence type="ECO:0000313" key="7">
    <source>
        <dbReference type="Proteomes" id="UP001589854"/>
    </source>
</evidence>
<evidence type="ECO:0000256" key="2">
    <source>
        <dbReference type="ARBA" id="ARBA00023125"/>
    </source>
</evidence>
<dbReference type="Gene3D" id="1.10.1660.10">
    <property type="match status" value="1"/>
</dbReference>
<keyword evidence="3" id="KW-0010">Activator</keyword>
<dbReference type="InterPro" id="IPR000551">
    <property type="entry name" value="MerR-type_HTH_dom"/>
</dbReference>
<dbReference type="InterPro" id="IPR012925">
    <property type="entry name" value="TipAS_dom"/>
</dbReference>
<dbReference type="Gene3D" id="1.10.490.50">
    <property type="entry name" value="Antibiotic binding domain of TipA-like multidrug resistance regulators"/>
    <property type="match status" value="1"/>
</dbReference>
<dbReference type="PANTHER" id="PTHR30204">
    <property type="entry name" value="REDOX-CYCLING DRUG-SENSING TRANSCRIPTIONAL ACTIVATOR SOXR"/>
    <property type="match status" value="1"/>
</dbReference>
<evidence type="ECO:0000256" key="4">
    <source>
        <dbReference type="ARBA" id="ARBA00023163"/>
    </source>
</evidence>
<dbReference type="InterPro" id="IPR047057">
    <property type="entry name" value="MerR_fam"/>
</dbReference>
<sequence length="253" mass="28984">MEYTITKLAQLANVSARTLRYYDEIGLLKPARVNSSGYRIYGQQEVDLLQQILFYRELDVSLETIMDIVSQPTFDQNAALKQHYTKLKQKRTRLDKLIATIEKTIGNKEGVINMKDKEKFAGFKEKMINENEEKYGDEIRGKYGNDTIDAANAKLRGMSEEDFSAMNNLEKEVLSLLKQAYATNDPASPLAQEAAEKHKQWLMYSWPSYSKEAHAGLAELYVADERFTSYYDKIVSGGTEFLRDAILIYLGKK</sequence>
<dbReference type="EMBL" id="JBHLVO010000035">
    <property type="protein sequence ID" value="MFC0274403.1"/>
    <property type="molecule type" value="Genomic_DNA"/>
</dbReference>
<feature type="domain" description="HTH merR-type" evidence="5">
    <location>
        <begin position="1"/>
        <end position="71"/>
    </location>
</feature>
<dbReference type="PROSITE" id="PS50937">
    <property type="entry name" value="HTH_MERR_2"/>
    <property type="match status" value="1"/>
</dbReference>
<evidence type="ECO:0000259" key="5">
    <source>
        <dbReference type="PROSITE" id="PS50937"/>
    </source>
</evidence>